<dbReference type="EMBL" id="GBXM01026348">
    <property type="protein sequence ID" value="JAH82229.1"/>
    <property type="molecule type" value="Transcribed_RNA"/>
</dbReference>
<proteinExistence type="predicted"/>
<sequence>MNPSFILTVIVSPNLCS</sequence>
<name>A0A0E9VVU1_ANGAN</name>
<reference evidence="1" key="1">
    <citation type="submission" date="2014-11" db="EMBL/GenBank/DDBJ databases">
        <authorList>
            <person name="Amaro Gonzalez C."/>
        </authorList>
    </citation>
    <scope>NUCLEOTIDE SEQUENCE</scope>
</reference>
<organism evidence="1">
    <name type="scientific">Anguilla anguilla</name>
    <name type="common">European freshwater eel</name>
    <name type="synonym">Muraena anguilla</name>
    <dbReference type="NCBI Taxonomy" id="7936"/>
    <lineage>
        <taxon>Eukaryota</taxon>
        <taxon>Metazoa</taxon>
        <taxon>Chordata</taxon>
        <taxon>Craniata</taxon>
        <taxon>Vertebrata</taxon>
        <taxon>Euteleostomi</taxon>
        <taxon>Actinopterygii</taxon>
        <taxon>Neopterygii</taxon>
        <taxon>Teleostei</taxon>
        <taxon>Anguilliformes</taxon>
        <taxon>Anguillidae</taxon>
        <taxon>Anguilla</taxon>
    </lineage>
</organism>
<dbReference type="AlphaFoldDB" id="A0A0E9VVU1"/>
<accession>A0A0E9VVU1</accession>
<protein>
    <submittedName>
        <fullName evidence="1">Uncharacterized protein</fullName>
    </submittedName>
</protein>
<evidence type="ECO:0000313" key="1">
    <source>
        <dbReference type="EMBL" id="JAH82229.1"/>
    </source>
</evidence>
<reference evidence="1" key="2">
    <citation type="journal article" date="2015" name="Fish Shellfish Immunol.">
        <title>Early steps in the European eel (Anguilla anguilla)-Vibrio vulnificus interaction in the gills: Role of the RtxA13 toxin.</title>
        <authorList>
            <person name="Callol A."/>
            <person name="Pajuelo D."/>
            <person name="Ebbesson L."/>
            <person name="Teles M."/>
            <person name="MacKenzie S."/>
            <person name="Amaro C."/>
        </authorList>
    </citation>
    <scope>NUCLEOTIDE SEQUENCE</scope>
</reference>